<evidence type="ECO:0000256" key="8">
    <source>
        <dbReference type="PIRNR" id="PIRNR028784"/>
    </source>
</evidence>
<dbReference type="PANTHER" id="PTHR34702:SF1">
    <property type="entry name" value="NA(+)_H(+) ANTIPORTER SUBUNIT F"/>
    <property type="match status" value="1"/>
</dbReference>
<sequence>MIEMFTQIFIISALVIFGMALLVCLVRLIKGPTTADRVVSFDASSAVVMSIVGVMSVIFNSVSYLDSIMLIAIISFVSSVSISRFIGEGRVFNGNHKRHR</sequence>
<evidence type="ECO:0000256" key="6">
    <source>
        <dbReference type="ARBA" id="ARBA00022989"/>
    </source>
</evidence>
<evidence type="ECO:0000256" key="2">
    <source>
        <dbReference type="ARBA" id="ARBA00009212"/>
    </source>
</evidence>
<dbReference type="KEGG" id="seps:DP17_1706"/>
<evidence type="ECO:0000256" key="1">
    <source>
        <dbReference type="ARBA" id="ARBA00004651"/>
    </source>
</evidence>
<dbReference type="Proteomes" id="UP000228502">
    <property type="component" value="Unassembled WGS sequence"/>
</dbReference>
<dbReference type="OrthoDB" id="9799958at2"/>
<dbReference type="Proteomes" id="UP000648077">
    <property type="component" value="Unassembled WGS sequence"/>
</dbReference>
<dbReference type="PIRSF" id="PIRSF028784">
    <property type="entry name" value="MrpF"/>
    <property type="match status" value="1"/>
</dbReference>
<comment type="subcellular location">
    <subcellularLocation>
        <location evidence="1 8">Cell membrane</location>
        <topology evidence="1 8">Multi-pass membrane protein</topology>
    </subcellularLocation>
</comment>
<comment type="similarity">
    <text evidence="2 8">Belongs to the CPA3 antiporters (TC 2.A.63) subunit F family.</text>
</comment>
<evidence type="ECO:0000313" key="10">
    <source>
        <dbReference type="EMBL" id="MBF2229795.1"/>
    </source>
</evidence>
<dbReference type="InterPro" id="IPR007208">
    <property type="entry name" value="MrpF/PhaF-like"/>
</dbReference>
<dbReference type="NCBIfam" id="NF009300">
    <property type="entry name" value="PRK12657.1"/>
    <property type="match status" value="1"/>
</dbReference>
<gene>
    <name evidence="10" type="primary">mnhF2</name>
    <name evidence="12" type="ORF">CTJ08_04230</name>
    <name evidence="10" type="ORF">H3963_04890</name>
    <name evidence="11" type="ORF">I3V53_03615</name>
</gene>
<evidence type="ECO:0000313" key="13">
    <source>
        <dbReference type="Proteomes" id="UP000228502"/>
    </source>
</evidence>
<keyword evidence="5 9" id="KW-0812">Transmembrane</keyword>
<dbReference type="RefSeq" id="WP_001832031.1">
    <property type="nucleotide sequence ID" value="NZ_AP019721.1"/>
</dbReference>
<name>A0A0N1MRJ4_STAEP</name>
<evidence type="ECO:0000256" key="5">
    <source>
        <dbReference type="ARBA" id="ARBA00022692"/>
    </source>
</evidence>
<dbReference type="GO" id="GO:0015385">
    <property type="term" value="F:sodium:proton antiporter activity"/>
    <property type="evidence" value="ECO:0007669"/>
    <property type="project" value="TreeGrafter"/>
</dbReference>
<dbReference type="Pfam" id="PF04066">
    <property type="entry name" value="MrpF_PhaF"/>
    <property type="match status" value="1"/>
</dbReference>
<reference evidence="12 13" key="1">
    <citation type="submission" date="2017-10" db="EMBL/GenBank/DDBJ databases">
        <title>genome sequences of Staph epi in chlorhexidine trial.</title>
        <authorList>
            <person name="Greninger A.L."/>
            <person name="Addetia A."/>
            <person name="Qin X."/>
            <person name="Zerr D."/>
        </authorList>
    </citation>
    <scope>NUCLEOTIDE SEQUENCE [LARGE SCALE GENOMIC DNA]</scope>
    <source>
        <strain evidence="12 13">SCH-17</strain>
    </source>
</reference>
<keyword evidence="3 8" id="KW-0813">Transport</keyword>
<dbReference type="AlphaFoldDB" id="A0A0N1MRJ4"/>
<evidence type="ECO:0000256" key="9">
    <source>
        <dbReference type="SAM" id="Phobius"/>
    </source>
</evidence>
<feature type="transmembrane region" description="Helical" evidence="9">
    <location>
        <begin position="68"/>
        <end position="87"/>
    </location>
</feature>
<dbReference type="EMBL" id="JACGQI010000005">
    <property type="protein sequence ID" value="MBF2229795.1"/>
    <property type="molecule type" value="Genomic_DNA"/>
</dbReference>
<organism evidence="10 14">
    <name type="scientific">Staphylococcus epidermidis</name>
    <dbReference type="NCBI Taxonomy" id="1282"/>
    <lineage>
        <taxon>Bacteria</taxon>
        <taxon>Bacillati</taxon>
        <taxon>Bacillota</taxon>
        <taxon>Bacilli</taxon>
        <taxon>Bacillales</taxon>
        <taxon>Staphylococcaceae</taxon>
        <taxon>Staphylococcus</taxon>
    </lineage>
</organism>
<feature type="transmembrane region" description="Helical" evidence="9">
    <location>
        <begin position="41"/>
        <end position="62"/>
    </location>
</feature>
<reference evidence="10" key="2">
    <citation type="submission" date="2020-08" db="EMBL/GenBank/DDBJ databases">
        <title>Changes in the skin microbiome associated with squamous cell carcinoma in transplant recipients.</title>
        <authorList>
            <person name="Zaugg J."/>
            <person name="Krueger A."/>
            <person name="Lachner N."/>
        </authorList>
    </citation>
    <scope>NUCLEOTIDE SEQUENCE</scope>
    <source>
        <strain evidence="10">R5988</strain>
    </source>
</reference>
<dbReference type="EMBL" id="PEJG01000004">
    <property type="protein sequence ID" value="PIH10675.1"/>
    <property type="molecule type" value="Genomic_DNA"/>
</dbReference>
<reference evidence="11" key="3">
    <citation type="submission" date="2020-11" db="EMBL/GenBank/DDBJ databases">
        <title>Molecular epidemiology and genomic profiles of multidrug-resistant bacteria collected from clinical sources in South Africa.</title>
        <authorList>
            <person name="Asante J."/>
            <person name="Amoako D.G."/>
        </authorList>
    </citation>
    <scope>NUCLEOTIDE SEQUENCE</scope>
    <source>
        <strain evidence="11">C68</strain>
    </source>
</reference>
<dbReference type="SMR" id="A0A0N1MRJ4"/>
<keyword evidence="8" id="KW-0050">Antiport</keyword>
<evidence type="ECO:0000313" key="12">
    <source>
        <dbReference type="EMBL" id="PIH10675.1"/>
    </source>
</evidence>
<comment type="caution">
    <text evidence="10">The sequence shown here is derived from an EMBL/GenBank/DDBJ whole genome shotgun (WGS) entry which is preliminary data.</text>
</comment>
<evidence type="ECO:0000256" key="3">
    <source>
        <dbReference type="ARBA" id="ARBA00022448"/>
    </source>
</evidence>
<dbReference type="EMBL" id="JADPYN010000004">
    <property type="protein sequence ID" value="MBF9303174.1"/>
    <property type="molecule type" value="Genomic_DNA"/>
</dbReference>
<dbReference type="GeneID" id="50019441"/>
<dbReference type="Proteomes" id="UP000622362">
    <property type="component" value="Unassembled WGS sequence"/>
</dbReference>
<keyword evidence="4 8" id="KW-1003">Cell membrane</keyword>
<keyword evidence="8" id="KW-0406">Ion transport</keyword>
<evidence type="ECO:0000256" key="7">
    <source>
        <dbReference type="ARBA" id="ARBA00023136"/>
    </source>
</evidence>
<feature type="transmembrane region" description="Helical" evidence="9">
    <location>
        <begin position="6"/>
        <end position="29"/>
    </location>
</feature>
<keyword evidence="6 9" id="KW-1133">Transmembrane helix</keyword>
<keyword evidence="7 8" id="KW-0472">Membrane</keyword>
<dbReference type="OMA" id="YERAIYI"/>
<evidence type="ECO:0000313" key="14">
    <source>
        <dbReference type="Proteomes" id="UP000648077"/>
    </source>
</evidence>
<dbReference type="GO" id="GO:0005886">
    <property type="term" value="C:plasma membrane"/>
    <property type="evidence" value="ECO:0007669"/>
    <property type="project" value="UniProtKB-SubCell"/>
</dbReference>
<evidence type="ECO:0000256" key="4">
    <source>
        <dbReference type="ARBA" id="ARBA00022475"/>
    </source>
</evidence>
<evidence type="ECO:0000313" key="11">
    <source>
        <dbReference type="EMBL" id="MBF9303174.1"/>
    </source>
</evidence>
<accession>A0A0N1MRJ4</accession>
<proteinExistence type="inferred from homology"/>
<protein>
    <submittedName>
        <fullName evidence="12">Cation:proton antiporter</fullName>
    </submittedName>
    <submittedName>
        <fullName evidence="10">Na+/H+ antiporter Mnh2 subunit F</fullName>
    </submittedName>
</protein>
<dbReference type="PANTHER" id="PTHR34702">
    <property type="entry name" value="NA(+)/H(+) ANTIPORTER SUBUNIT F1"/>
    <property type="match status" value="1"/>
</dbReference>